<protein>
    <submittedName>
        <fullName evidence="2">Uncharacterized protein</fullName>
    </submittedName>
</protein>
<proteinExistence type="predicted"/>
<dbReference type="EMBL" id="BTRK01000003">
    <property type="protein sequence ID" value="GMR43054.1"/>
    <property type="molecule type" value="Genomic_DNA"/>
</dbReference>
<dbReference type="AlphaFoldDB" id="A0AAN5CGH2"/>
<gene>
    <name evidence="2" type="ORF">PMAYCL1PPCAC_13249</name>
</gene>
<organism evidence="2 3">
    <name type="scientific">Pristionchus mayeri</name>
    <dbReference type="NCBI Taxonomy" id="1317129"/>
    <lineage>
        <taxon>Eukaryota</taxon>
        <taxon>Metazoa</taxon>
        <taxon>Ecdysozoa</taxon>
        <taxon>Nematoda</taxon>
        <taxon>Chromadorea</taxon>
        <taxon>Rhabditida</taxon>
        <taxon>Rhabditina</taxon>
        <taxon>Diplogasteromorpha</taxon>
        <taxon>Diplogasteroidea</taxon>
        <taxon>Neodiplogasteridae</taxon>
        <taxon>Pristionchus</taxon>
    </lineage>
</organism>
<feature type="transmembrane region" description="Helical" evidence="1">
    <location>
        <begin position="111"/>
        <end position="132"/>
    </location>
</feature>
<dbReference type="Proteomes" id="UP001328107">
    <property type="component" value="Unassembled WGS sequence"/>
</dbReference>
<feature type="non-terminal residue" evidence="2">
    <location>
        <position position="172"/>
    </location>
</feature>
<evidence type="ECO:0000313" key="2">
    <source>
        <dbReference type="EMBL" id="GMR43054.1"/>
    </source>
</evidence>
<keyword evidence="1" id="KW-1133">Transmembrane helix</keyword>
<feature type="non-terminal residue" evidence="2">
    <location>
        <position position="1"/>
    </location>
</feature>
<keyword evidence="1" id="KW-0812">Transmembrane</keyword>
<name>A0AAN5CGH2_9BILA</name>
<evidence type="ECO:0000313" key="3">
    <source>
        <dbReference type="Proteomes" id="UP001328107"/>
    </source>
</evidence>
<sequence>QLRCAQGSLHAHQSIEVEQSNILGCRLTLIYDEYFAIRMIYYDYHREGESNAMVDCDEDGFVSIICDEPMCNLKIADGLRRGAKDTVARNYYLQCLYHKSIQRRQLFMDTVLIGSTINILILFASSMMLLIVRKYKKAKRQNTVNMVQAYERKKEYMEKLEKQVKRPSRMVK</sequence>
<comment type="caution">
    <text evidence="2">The sequence shown here is derived from an EMBL/GenBank/DDBJ whole genome shotgun (WGS) entry which is preliminary data.</text>
</comment>
<reference evidence="3" key="1">
    <citation type="submission" date="2022-10" db="EMBL/GenBank/DDBJ databases">
        <title>Genome assembly of Pristionchus species.</title>
        <authorList>
            <person name="Yoshida K."/>
            <person name="Sommer R.J."/>
        </authorList>
    </citation>
    <scope>NUCLEOTIDE SEQUENCE [LARGE SCALE GENOMIC DNA]</scope>
    <source>
        <strain evidence="3">RS5460</strain>
    </source>
</reference>
<accession>A0AAN5CGH2</accession>
<keyword evidence="3" id="KW-1185">Reference proteome</keyword>
<keyword evidence="1" id="KW-0472">Membrane</keyword>
<evidence type="ECO:0000256" key="1">
    <source>
        <dbReference type="SAM" id="Phobius"/>
    </source>
</evidence>